<name>A0A0F9ATF4_9ZZZZ</name>
<dbReference type="EMBL" id="LAZR01055858">
    <property type="protein sequence ID" value="KKK75451.1"/>
    <property type="molecule type" value="Genomic_DNA"/>
</dbReference>
<proteinExistence type="predicted"/>
<feature type="non-terminal residue" evidence="1">
    <location>
        <position position="101"/>
    </location>
</feature>
<dbReference type="AlphaFoldDB" id="A0A0F9ATF4"/>
<reference evidence="1" key="1">
    <citation type="journal article" date="2015" name="Nature">
        <title>Complex archaea that bridge the gap between prokaryotes and eukaryotes.</title>
        <authorList>
            <person name="Spang A."/>
            <person name="Saw J.H."/>
            <person name="Jorgensen S.L."/>
            <person name="Zaremba-Niedzwiedzka K."/>
            <person name="Martijn J."/>
            <person name="Lind A.E."/>
            <person name="van Eijk R."/>
            <person name="Schleper C."/>
            <person name="Guy L."/>
            <person name="Ettema T.J."/>
        </authorList>
    </citation>
    <scope>NUCLEOTIDE SEQUENCE</scope>
</reference>
<sequence>MDTPMVEQKTKFTKDGYYRRPNEGEDAGWIIVGPVSGNGTAVADFIRRGFEPLHKYGRIPHDEPSPWKTILSHPDGPGEFPVDQIMTARWFAVEGQKNQCP</sequence>
<evidence type="ECO:0000313" key="1">
    <source>
        <dbReference type="EMBL" id="KKK75451.1"/>
    </source>
</evidence>
<accession>A0A0F9ATF4</accession>
<gene>
    <name evidence="1" type="ORF">LCGC14_2873550</name>
</gene>
<organism evidence="1">
    <name type="scientific">marine sediment metagenome</name>
    <dbReference type="NCBI Taxonomy" id="412755"/>
    <lineage>
        <taxon>unclassified sequences</taxon>
        <taxon>metagenomes</taxon>
        <taxon>ecological metagenomes</taxon>
    </lineage>
</organism>
<comment type="caution">
    <text evidence="1">The sequence shown here is derived from an EMBL/GenBank/DDBJ whole genome shotgun (WGS) entry which is preliminary data.</text>
</comment>
<protein>
    <submittedName>
        <fullName evidence="1">Uncharacterized protein</fullName>
    </submittedName>
</protein>